<comment type="caution">
    <text evidence="1">The sequence shown here is derived from an EMBL/GenBank/DDBJ whole genome shotgun (WGS) entry which is preliminary data.</text>
</comment>
<dbReference type="AlphaFoldDB" id="A0AAV6XZ77"/>
<dbReference type="PANTHER" id="PTHR28052:SF1">
    <property type="entry name" value="UPF0545 PROTEIN C22ORF39"/>
    <property type="match status" value="1"/>
</dbReference>
<protein>
    <submittedName>
        <fullName evidence="1">Uncharacterized protein</fullName>
    </submittedName>
</protein>
<dbReference type="Pfam" id="PF11326">
    <property type="entry name" value="PANTS-like"/>
    <property type="match status" value="1"/>
</dbReference>
<accession>A0AAV6XZ77</accession>
<proteinExistence type="predicted"/>
<evidence type="ECO:0000313" key="2">
    <source>
        <dbReference type="Proteomes" id="UP000826271"/>
    </source>
</evidence>
<gene>
    <name evidence="1" type="ORF">BUALT_Bualt02G0033300</name>
</gene>
<organism evidence="1 2">
    <name type="scientific">Buddleja alternifolia</name>
    <dbReference type="NCBI Taxonomy" id="168488"/>
    <lineage>
        <taxon>Eukaryota</taxon>
        <taxon>Viridiplantae</taxon>
        <taxon>Streptophyta</taxon>
        <taxon>Embryophyta</taxon>
        <taxon>Tracheophyta</taxon>
        <taxon>Spermatophyta</taxon>
        <taxon>Magnoliopsida</taxon>
        <taxon>eudicotyledons</taxon>
        <taxon>Gunneridae</taxon>
        <taxon>Pentapetalae</taxon>
        <taxon>asterids</taxon>
        <taxon>lamiids</taxon>
        <taxon>Lamiales</taxon>
        <taxon>Scrophulariaceae</taxon>
        <taxon>Buddlejeae</taxon>
        <taxon>Buddleja</taxon>
    </lineage>
</organism>
<dbReference type="Proteomes" id="UP000826271">
    <property type="component" value="Unassembled WGS sequence"/>
</dbReference>
<name>A0AAV6XZ77_9LAMI</name>
<reference evidence="1" key="1">
    <citation type="submission" date="2019-10" db="EMBL/GenBank/DDBJ databases">
        <authorList>
            <person name="Zhang R."/>
            <person name="Pan Y."/>
            <person name="Wang J."/>
            <person name="Ma R."/>
            <person name="Yu S."/>
        </authorList>
    </citation>
    <scope>NUCLEOTIDE SEQUENCE</scope>
    <source>
        <strain evidence="1">LA-IB0</strain>
        <tissue evidence="1">Leaf</tissue>
    </source>
</reference>
<dbReference type="EMBL" id="WHWC01000002">
    <property type="protein sequence ID" value="KAG8387553.1"/>
    <property type="molecule type" value="Genomic_DNA"/>
</dbReference>
<keyword evidence="2" id="KW-1185">Reference proteome</keyword>
<dbReference type="PANTHER" id="PTHR28052">
    <property type="entry name" value="UPF0545 PROTEIN C22ORF39"/>
    <property type="match status" value="1"/>
</dbReference>
<dbReference type="InterPro" id="IPR021475">
    <property type="entry name" value="Pants/Emi1-like"/>
</dbReference>
<evidence type="ECO:0000313" key="1">
    <source>
        <dbReference type="EMBL" id="KAG8387553.1"/>
    </source>
</evidence>
<sequence length="105" mass="12504">MSSDGEEAAAPRLRLSCYKHFDMLWFCYTPAHQLQQYYRLGTLDNCSQKWSALYDCLNLKTKRTSAIEDILETREKSEHHIWTFRSPHEAKSHWRKLFGHLEGQE</sequence>